<protein>
    <submittedName>
        <fullName evidence="7">Rhomboid family protein</fullName>
    </submittedName>
</protein>
<feature type="transmembrane region" description="Helical" evidence="5">
    <location>
        <begin position="164"/>
        <end position="181"/>
    </location>
</feature>
<dbReference type="InterPro" id="IPR022764">
    <property type="entry name" value="Peptidase_S54_rhomboid_dom"/>
</dbReference>
<evidence type="ECO:0000256" key="4">
    <source>
        <dbReference type="ARBA" id="ARBA00023136"/>
    </source>
</evidence>
<evidence type="ECO:0000256" key="3">
    <source>
        <dbReference type="ARBA" id="ARBA00022989"/>
    </source>
</evidence>
<feature type="domain" description="Peptidase S54 rhomboid" evidence="6">
    <location>
        <begin position="100"/>
        <end position="249"/>
    </location>
</feature>
<feature type="transmembrane region" description="Helical" evidence="5">
    <location>
        <begin position="67"/>
        <end position="90"/>
    </location>
</feature>
<dbReference type="InterPro" id="IPR035952">
    <property type="entry name" value="Rhomboid-like_sf"/>
</dbReference>
<gene>
    <name evidence="7" type="ORF">UC8_39670</name>
</gene>
<reference evidence="7 8" key="1">
    <citation type="submission" date="2019-08" db="EMBL/GenBank/DDBJ databases">
        <title>Deep-cultivation of Planctomycetes and their phenomic and genomic characterization uncovers novel biology.</title>
        <authorList>
            <person name="Wiegand S."/>
            <person name="Jogler M."/>
            <person name="Boedeker C."/>
            <person name="Pinto D."/>
            <person name="Vollmers J."/>
            <person name="Rivas-Marin E."/>
            <person name="Kohn T."/>
            <person name="Peeters S.H."/>
            <person name="Heuer A."/>
            <person name="Rast P."/>
            <person name="Oberbeckmann S."/>
            <person name="Bunk B."/>
            <person name="Jeske O."/>
            <person name="Meyerdierks A."/>
            <person name="Storesund J.E."/>
            <person name="Kallscheuer N."/>
            <person name="Luecker S."/>
            <person name="Lage O.M."/>
            <person name="Pohl T."/>
            <person name="Merkel B.J."/>
            <person name="Hornburger P."/>
            <person name="Mueller R.-W."/>
            <person name="Bruemmer F."/>
            <person name="Labrenz M."/>
            <person name="Spormann A.M."/>
            <person name="Op den Camp H."/>
            <person name="Overmann J."/>
            <person name="Amann R."/>
            <person name="Jetten M.S.M."/>
            <person name="Mascher T."/>
            <person name="Medema M.H."/>
            <person name="Devos D.P."/>
            <person name="Kaster A.-K."/>
            <person name="Ovreas L."/>
            <person name="Rohde M."/>
            <person name="Galperin M.Y."/>
            <person name="Jogler C."/>
        </authorList>
    </citation>
    <scope>NUCLEOTIDE SEQUENCE [LARGE SCALE GENOMIC DNA]</scope>
    <source>
        <strain evidence="7 8">UC8</strain>
    </source>
</reference>
<dbReference type="NCBIfam" id="TIGR03902">
    <property type="entry name" value="rhom_GG_sort"/>
    <property type="match status" value="1"/>
</dbReference>
<sequence>MEIVPGVGPPGNDCAGTPCLTSPTIDLNASPDSRTITRSSYEFGYEYRPPAFPRNPIMMILSPLKRYPITIATAAFALLAFASPTLTAWLQLDFAAVADGQWWRIITGHMTHFGGHHLFWDLLMFVVLSAACERQHRRHFGIATLLMMAGISLAIRFFCDDIAVYRGLSGLDTGLFVWFVSDQCRQSLRQCDRLATLLWLAPLIGLVGKLLFEAITGQTLFVDSSTFEPLVEAHLAGAAIGAALSYVRLSSLTNTRQRFEKSPVAELPRVWKSAP</sequence>
<dbReference type="OrthoDB" id="196054at2"/>
<evidence type="ECO:0000256" key="5">
    <source>
        <dbReference type="SAM" id="Phobius"/>
    </source>
</evidence>
<organism evidence="7 8">
    <name type="scientific">Roseimaritima ulvae</name>
    <dbReference type="NCBI Taxonomy" id="980254"/>
    <lineage>
        <taxon>Bacteria</taxon>
        <taxon>Pseudomonadati</taxon>
        <taxon>Planctomycetota</taxon>
        <taxon>Planctomycetia</taxon>
        <taxon>Pirellulales</taxon>
        <taxon>Pirellulaceae</taxon>
        <taxon>Roseimaritima</taxon>
    </lineage>
</organism>
<accession>A0A5B9QVL5</accession>
<dbReference type="AlphaFoldDB" id="A0A5B9QVL5"/>
<keyword evidence="2 5" id="KW-0812">Transmembrane</keyword>
<dbReference type="Gene3D" id="1.20.1540.10">
    <property type="entry name" value="Rhomboid-like"/>
    <property type="match status" value="1"/>
</dbReference>
<dbReference type="GO" id="GO:0004252">
    <property type="term" value="F:serine-type endopeptidase activity"/>
    <property type="evidence" value="ECO:0007669"/>
    <property type="project" value="InterPro"/>
</dbReference>
<evidence type="ECO:0000256" key="2">
    <source>
        <dbReference type="ARBA" id="ARBA00022692"/>
    </source>
</evidence>
<evidence type="ECO:0000313" key="7">
    <source>
        <dbReference type="EMBL" id="QEG41939.1"/>
    </source>
</evidence>
<proteinExistence type="predicted"/>
<dbReference type="InterPro" id="IPR023826">
    <property type="entry name" value="Rhom-like_SP_proteobac"/>
</dbReference>
<evidence type="ECO:0000256" key="1">
    <source>
        <dbReference type="ARBA" id="ARBA00004141"/>
    </source>
</evidence>
<keyword evidence="4 5" id="KW-0472">Membrane</keyword>
<dbReference type="EMBL" id="CP042914">
    <property type="protein sequence ID" value="QEG41939.1"/>
    <property type="molecule type" value="Genomic_DNA"/>
</dbReference>
<name>A0A5B9QVL5_9BACT</name>
<comment type="subcellular location">
    <subcellularLocation>
        <location evidence="1">Membrane</location>
        <topology evidence="1">Multi-pass membrane protein</topology>
    </subcellularLocation>
</comment>
<dbReference type="KEGG" id="rul:UC8_39670"/>
<dbReference type="SUPFAM" id="SSF144091">
    <property type="entry name" value="Rhomboid-like"/>
    <property type="match status" value="1"/>
</dbReference>
<feature type="transmembrane region" description="Helical" evidence="5">
    <location>
        <begin position="193"/>
        <end position="212"/>
    </location>
</feature>
<dbReference type="Pfam" id="PF01694">
    <property type="entry name" value="Rhomboid"/>
    <property type="match status" value="1"/>
</dbReference>
<keyword evidence="3 5" id="KW-1133">Transmembrane helix</keyword>
<feature type="transmembrane region" description="Helical" evidence="5">
    <location>
        <begin position="110"/>
        <end position="128"/>
    </location>
</feature>
<keyword evidence="8" id="KW-1185">Reference proteome</keyword>
<dbReference type="Proteomes" id="UP000325286">
    <property type="component" value="Chromosome"/>
</dbReference>
<evidence type="ECO:0000259" key="6">
    <source>
        <dbReference type="Pfam" id="PF01694"/>
    </source>
</evidence>
<evidence type="ECO:0000313" key="8">
    <source>
        <dbReference type="Proteomes" id="UP000325286"/>
    </source>
</evidence>
<feature type="transmembrane region" description="Helical" evidence="5">
    <location>
        <begin position="232"/>
        <end position="249"/>
    </location>
</feature>
<dbReference type="GO" id="GO:0016020">
    <property type="term" value="C:membrane"/>
    <property type="evidence" value="ECO:0007669"/>
    <property type="project" value="UniProtKB-SubCell"/>
</dbReference>
<feature type="transmembrane region" description="Helical" evidence="5">
    <location>
        <begin position="140"/>
        <end position="158"/>
    </location>
</feature>